<protein>
    <submittedName>
        <fullName evidence="2">Uncharacterized protein</fullName>
    </submittedName>
</protein>
<dbReference type="WBParaSite" id="ES5_v2.g28456.t1">
    <property type="protein sequence ID" value="ES5_v2.g28456.t1"/>
    <property type="gene ID" value="ES5_v2.g28456"/>
</dbReference>
<accession>A0AC34GFQ2</accession>
<reference evidence="2" key="1">
    <citation type="submission" date="2022-11" db="UniProtKB">
        <authorList>
            <consortium name="WormBaseParasite"/>
        </authorList>
    </citation>
    <scope>IDENTIFICATION</scope>
</reference>
<dbReference type="Proteomes" id="UP000887579">
    <property type="component" value="Unplaced"/>
</dbReference>
<name>A0AC34GFQ2_9BILA</name>
<sequence length="183" mass="21190">MNKPKAKFSSYSSSKSLSLSAYRQRSVNAPSKSRAEKNVRKIIKDNRDKFLYTRDHLDCLVDLLPQRLEDSAELCGSLAKRVASGYSVDKEQIKQMELSLEKLKDYSKTFELKERLSREGFEARDELAKVIDDEKRRIGATRGSSGRDYSATRGSIANVRDHRRDYPEEDKENQVFKHPRIHF</sequence>
<evidence type="ECO:0000313" key="2">
    <source>
        <dbReference type="WBParaSite" id="ES5_v2.g28456.t1"/>
    </source>
</evidence>
<organism evidence="1 2">
    <name type="scientific">Panagrolaimus sp. ES5</name>
    <dbReference type="NCBI Taxonomy" id="591445"/>
    <lineage>
        <taxon>Eukaryota</taxon>
        <taxon>Metazoa</taxon>
        <taxon>Ecdysozoa</taxon>
        <taxon>Nematoda</taxon>
        <taxon>Chromadorea</taxon>
        <taxon>Rhabditida</taxon>
        <taxon>Tylenchina</taxon>
        <taxon>Panagrolaimomorpha</taxon>
        <taxon>Panagrolaimoidea</taxon>
        <taxon>Panagrolaimidae</taxon>
        <taxon>Panagrolaimus</taxon>
    </lineage>
</organism>
<evidence type="ECO:0000313" key="1">
    <source>
        <dbReference type="Proteomes" id="UP000887579"/>
    </source>
</evidence>
<proteinExistence type="predicted"/>